<keyword evidence="5" id="KW-0611">Plant defense</keyword>
<dbReference type="InterPro" id="IPR002182">
    <property type="entry name" value="NB-ARC"/>
</dbReference>
<dbReference type="InterPro" id="IPR044974">
    <property type="entry name" value="Disease_R_plants"/>
</dbReference>
<dbReference type="Proteomes" id="UP000231279">
    <property type="component" value="Unassembled WGS sequence"/>
</dbReference>
<dbReference type="SUPFAM" id="SSF52058">
    <property type="entry name" value="L domain-like"/>
    <property type="match status" value="1"/>
</dbReference>
<dbReference type="GO" id="GO:0098542">
    <property type="term" value="P:defense response to other organism"/>
    <property type="evidence" value="ECO:0007669"/>
    <property type="project" value="TreeGrafter"/>
</dbReference>
<dbReference type="Gene3D" id="1.10.10.10">
    <property type="entry name" value="Winged helix-like DNA-binding domain superfamily/Winged helix DNA-binding domain"/>
    <property type="match status" value="1"/>
</dbReference>
<evidence type="ECO:0000256" key="4">
    <source>
        <dbReference type="ARBA" id="ARBA00022741"/>
    </source>
</evidence>
<reference evidence="11" key="1">
    <citation type="journal article" date="2018" name="Gigascience">
        <title>Genome assembly of the Pink Ipe (Handroanthus impetiginosus, Bignoniaceae), a highly valued, ecologically keystone Neotropical timber forest tree.</title>
        <authorList>
            <person name="Silva-Junior O.B."/>
            <person name="Grattapaglia D."/>
            <person name="Novaes E."/>
            <person name="Collevatti R.G."/>
        </authorList>
    </citation>
    <scope>NUCLEOTIDE SEQUENCE [LARGE SCALE GENOMIC DNA]</scope>
    <source>
        <strain evidence="11">cv. UFG-1</strain>
    </source>
</reference>
<dbReference type="PANTHER" id="PTHR23155:SF1238">
    <property type="entry name" value="TOMV SUSCEPTIBLE PROTEIN TM-2"/>
    <property type="match status" value="1"/>
</dbReference>
<name>A0A2G9H1W8_9LAMI</name>
<evidence type="ECO:0000256" key="1">
    <source>
        <dbReference type="ARBA" id="ARBA00008894"/>
    </source>
</evidence>
<dbReference type="EMBL" id="NKXS01002928">
    <property type="protein sequence ID" value="PIN11493.1"/>
    <property type="molecule type" value="Genomic_DNA"/>
</dbReference>
<dbReference type="Gene3D" id="3.40.50.300">
    <property type="entry name" value="P-loop containing nucleotide triphosphate hydrolases"/>
    <property type="match status" value="1"/>
</dbReference>
<feature type="domain" description="NB-ARC" evidence="7">
    <location>
        <begin position="156"/>
        <end position="287"/>
    </location>
</feature>
<dbReference type="PRINTS" id="PR00364">
    <property type="entry name" value="DISEASERSIST"/>
</dbReference>
<protein>
    <submittedName>
        <fullName evidence="10">Apoptotic ATPase</fullName>
    </submittedName>
</protein>
<sequence>MAEAAVAIVINKAIAAKALLEGEGLHSQEHISWIETQTKTLQSYLKDAQSKKEADFINSIRDFALDVEDSLDTFVPEIEQQKSKGSFGFLKHPSCIPCYGVTDNDFSLKIEEFKKRAAKIEQSKGDIAAESSVDMKFWVKTKEFKKTYFLREERGEIKAKISGGDQKCRMIYIIGPGGVGKTTLAREIYDQVKKEFECSAMVCISEESPVGDLLIDIARQVKLGESKMKQNLQENLNLFLRDRKYVIFLDDFLHKFDVLTDVVMTNSKKGSRIIVTCREQEFQELACYLDDSIHEKDSITLKHLSDSEGKKLFHDCMGQTLSSELENISDKIVRKCGGLPLAIHVAAGLLKAKERSERSWNEVLERMDEGNENDNFNRIFNLSYQDLPTKLKPFFLYFGIFPMNREIFVSELIRLWVAEKLVIKADESRKPNRIVEDYMDELIERNLIQVSRTRVDGRVKSCGIQNLLRDFCIGKAKEINFFYNSSNLRNDDLPSTARRVIADSSSTNSTIPGKLRAVLCFSKGEELANFIQRHASELRFLQLLSIEVDYKAINIPVEILDFSGLTYLKIKGRFITIPSSIWKLKRLQTLEVRSREVPESILKMKHLVHLFVSGVIIPKSKTRKQGDILEVDLQNLETLYFDYQYGYHLSPNSFKRLPSLKKLRLSISKTITLEAFCGTTPLLQKLEDLKLRVGRESHIPSSMDFSGCKNLQTLYLVFNNSNISCSFEFPKTLVRITLGGIGTEDKDPVEKLKKLPSLEIIKLKNCTAEKIDLSGNGNFPRLKILMLCDTKFQLLAVDEHGMPNLNKFMYRPHPQQPLNTEVPEKLKRVQVEMDDLGFIRSSTRDIKVV</sequence>
<dbReference type="InterPro" id="IPR042197">
    <property type="entry name" value="Apaf_helical"/>
</dbReference>
<dbReference type="Gene3D" id="1.10.8.430">
    <property type="entry name" value="Helical domain of apoptotic protease-activating factors"/>
    <property type="match status" value="1"/>
</dbReference>
<evidence type="ECO:0000259" key="9">
    <source>
        <dbReference type="Pfam" id="PF23598"/>
    </source>
</evidence>
<comment type="similarity">
    <text evidence="1">Belongs to the disease resistance NB-LRR family.</text>
</comment>
<feature type="domain" description="Disease resistance protein winged helix" evidence="8">
    <location>
        <begin position="400"/>
        <end position="471"/>
    </location>
</feature>
<comment type="caution">
    <text evidence="10">The sequence shown here is derived from an EMBL/GenBank/DDBJ whole genome shotgun (WGS) entry which is preliminary data.</text>
</comment>
<evidence type="ECO:0000313" key="11">
    <source>
        <dbReference type="Proteomes" id="UP000231279"/>
    </source>
</evidence>
<dbReference type="InterPro" id="IPR055414">
    <property type="entry name" value="LRR_R13L4/SHOC2-like"/>
</dbReference>
<dbReference type="InterPro" id="IPR032675">
    <property type="entry name" value="LRR_dom_sf"/>
</dbReference>
<dbReference type="OrthoDB" id="1303165at2759"/>
<accession>A0A2G9H1W8</accession>
<dbReference type="FunFam" id="1.10.10.10:FF:000322">
    <property type="entry name" value="Probable disease resistance protein At1g63360"/>
    <property type="match status" value="1"/>
</dbReference>
<gene>
    <name evidence="10" type="ORF">CDL12_15915</name>
</gene>
<evidence type="ECO:0000259" key="7">
    <source>
        <dbReference type="Pfam" id="PF00931"/>
    </source>
</evidence>
<evidence type="ECO:0000256" key="5">
    <source>
        <dbReference type="ARBA" id="ARBA00022821"/>
    </source>
</evidence>
<dbReference type="Pfam" id="PF23559">
    <property type="entry name" value="WHD_DRP"/>
    <property type="match status" value="1"/>
</dbReference>
<dbReference type="AlphaFoldDB" id="A0A2G9H1W8"/>
<feature type="domain" description="Disease resistance R13L4/SHOC-2-like LRR" evidence="9">
    <location>
        <begin position="516"/>
        <end position="816"/>
    </location>
</feature>
<keyword evidence="3" id="KW-0677">Repeat</keyword>
<keyword evidence="2" id="KW-0433">Leucine-rich repeat</keyword>
<dbReference type="Gene3D" id="3.80.10.10">
    <property type="entry name" value="Ribonuclease Inhibitor"/>
    <property type="match status" value="1"/>
</dbReference>
<evidence type="ECO:0000256" key="6">
    <source>
        <dbReference type="ARBA" id="ARBA00022840"/>
    </source>
</evidence>
<dbReference type="Pfam" id="PF00931">
    <property type="entry name" value="NB-ARC"/>
    <property type="match status" value="1"/>
</dbReference>
<dbReference type="STRING" id="429701.A0A2G9H1W8"/>
<evidence type="ECO:0000256" key="2">
    <source>
        <dbReference type="ARBA" id="ARBA00022614"/>
    </source>
</evidence>
<dbReference type="Pfam" id="PF23598">
    <property type="entry name" value="LRR_14"/>
    <property type="match status" value="1"/>
</dbReference>
<keyword evidence="11" id="KW-1185">Reference proteome</keyword>
<proteinExistence type="inferred from homology"/>
<keyword evidence="6" id="KW-0067">ATP-binding</keyword>
<dbReference type="GO" id="GO:0043531">
    <property type="term" value="F:ADP binding"/>
    <property type="evidence" value="ECO:0007669"/>
    <property type="project" value="InterPro"/>
</dbReference>
<dbReference type="PANTHER" id="PTHR23155">
    <property type="entry name" value="DISEASE RESISTANCE PROTEIN RP"/>
    <property type="match status" value="1"/>
</dbReference>
<keyword evidence="4" id="KW-0547">Nucleotide-binding</keyword>
<organism evidence="10 11">
    <name type="scientific">Handroanthus impetiginosus</name>
    <dbReference type="NCBI Taxonomy" id="429701"/>
    <lineage>
        <taxon>Eukaryota</taxon>
        <taxon>Viridiplantae</taxon>
        <taxon>Streptophyta</taxon>
        <taxon>Embryophyta</taxon>
        <taxon>Tracheophyta</taxon>
        <taxon>Spermatophyta</taxon>
        <taxon>Magnoliopsida</taxon>
        <taxon>eudicotyledons</taxon>
        <taxon>Gunneridae</taxon>
        <taxon>Pentapetalae</taxon>
        <taxon>asterids</taxon>
        <taxon>lamiids</taxon>
        <taxon>Lamiales</taxon>
        <taxon>Bignoniaceae</taxon>
        <taxon>Crescentiina</taxon>
        <taxon>Tabebuia alliance</taxon>
        <taxon>Handroanthus</taxon>
    </lineage>
</organism>
<dbReference type="SUPFAM" id="SSF52540">
    <property type="entry name" value="P-loop containing nucleoside triphosphate hydrolases"/>
    <property type="match status" value="1"/>
</dbReference>
<evidence type="ECO:0000313" key="10">
    <source>
        <dbReference type="EMBL" id="PIN11493.1"/>
    </source>
</evidence>
<dbReference type="InterPro" id="IPR036388">
    <property type="entry name" value="WH-like_DNA-bd_sf"/>
</dbReference>
<evidence type="ECO:0000259" key="8">
    <source>
        <dbReference type="Pfam" id="PF23559"/>
    </source>
</evidence>
<evidence type="ECO:0000256" key="3">
    <source>
        <dbReference type="ARBA" id="ARBA00022737"/>
    </source>
</evidence>
<dbReference type="GO" id="GO:0005524">
    <property type="term" value="F:ATP binding"/>
    <property type="evidence" value="ECO:0007669"/>
    <property type="project" value="UniProtKB-KW"/>
</dbReference>
<dbReference type="InterPro" id="IPR027417">
    <property type="entry name" value="P-loop_NTPase"/>
</dbReference>
<dbReference type="InterPro" id="IPR058922">
    <property type="entry name" value="WHD_DRP"/>
</dbReference>